<keyword evidence="4" id="KW-1185">Reference proteome</keyword>
<dbReference type="InterPro" id="IPR023323">
    <property type="entry name" value="Tex-like_dom_sf"/>
</dbReference>
<dbReference type="Pfam" id="PF22706">
    <property type="entry name" value="Tex_central_region"/>
    <property type="match status" value="1"/>
</dbReference>
<dbReference type="FunFam" id="2.40.50.140:FF:000051">
    <property type="entry name" value="RNA-binding transcriptional accessory protein"/>
    <property type="match status" value="1"/>
</dbReference>
<dbReference type="InterPro" id="IPR044146">
    <property type="entry name" value="S1_Tex"/>
</dbReference>
<dbReference type="SMART" id="SM00316">
    <property type="entry name" value="S1"/>
    <property type="match status" value="1"/>
</dbReference>
<name>A0A0S4LIW9_9BACT</name>
<dbReference type="GO" id="GO:0006139">
    <property type="term" value="P:nucleobase-containing compound metabolic process"/>
    <property type="evidence" value="ECO:0007669"/>
    <property type="project" value="InterPro"/>
</dbReference>
<sequence>MTTETTETIQVDTNARQRKIVPIIAKELGVGGAQVAAAVALLDEGATVPFIARYRKEATGNLDDTQLRTLEDRLRYLRELEERRAAVLASIEEQGKLTDALRTTIEAATTKQVVEDLYLPFKPKRRTRAQIAREAGLEPLADGLLTDPLVNPEQEALKYVRAVAAAEGMEAVNVPDAKAALEGARDILMERFAETADLLAAIRTRLWNEGVLTSTVMKDKETAEEEKFRDYYAYSEPIKVIPSHRALALFRGRTLGVLKLELGLGEVLDAMVPHPCVAMIAAHAGIADRGRPADKWLASVCDWTWRVKMHLTIGAELLVQLREAAEAEAIRIFARNLHELLLAAPAGPKAILGLDPGIRTGCKVAVVDATGKLLDTETIYPHQPRNDWNGALETLVRLIVRHGVELVAIGNGTASRETDKLAGEVTKLVAAKMPEHKLAKIVVSEAGASVYSASAFAAAEFPELDVSLRGAVSIARRLQDPLAELVKIEPKAIGVGQYQHDVDQKALARSLDATVEDCVNAVGVNVNTASVPLLERVSGLNKALARNIVDYRNTNGPFSNRTAIRKVPRLGDKTFEQAAGFLRIPDGDNPLDCSAVHPEAYPVVERILTRLGTGIAEVMGKPAVLKGVSAENFIDEKFGLPTVRDIFSELEKPGRDPRPEFKTATFREGVESVSDLQPGMVLEGVVTNVAAFGAFVDIGVHQDGLVHVSALANRFIKDPHEVVKPGQVVKVKVIDVDLKRQRIALTMRLEDAASRQTLSTQPGNNTAGGQPARRPSGANQAAQPSQPLSAMAMALAKARQKS</sequence>
<dbReference type="Pfam" id="PF09371">
    <property type="entry name" value="Tex_N"/>
    <property type="match status" value="1"/>
</dbReference>
<dbReference type="InterPro" id="IPR037027">
    <property type="entry name" value="YqgF/RNaseH-like_dom_sf"/>
</dbReference>
<dbReference type="FunFam" id="1.10.10.650:FF:000001">
    <property type="entry name" value="S1 RNA-binding domain 1"/>
    <property type="match status" value="1"/>
</dbReference>
<dbReference type="Gene3D" id="1.10.3500.10">
    <property type="entry name" value="Tex N-terminal region-like"/>
    <property type="match status" value="1"/>
</dbReference>
<dbReference type="PROSITE" id="PS50126">
    <property type="entry name" value="S1"/>
    <property type="match status" value="1"/>
</dbReference>
<dbReference type="SUPFAM" id="SSF47781">
    <property type="entry name" value="RuvA domain 2-like"/>
    <property type="match status" value="2"/>
</dbReference>
<dbReference type="Gene3D" id="2.40.50.140">
    <property type="entry name" value="Nucleic acid-binding proteins"/>
    <property type="match status" value="1"/>
</dbReference>
<feature type="domain" description="S1 motif" evidence="2">
    <location>
        <begin position="679"/>
        <end position="748"/>
    </location>
</feature>
<dbReference type="GO" id="GO:0003729">
    <property type="term" value="F:mRNA binding"/>
    <property type="evidence" value="ECO:0007669"/>
    <property type="project" value="TreeGrafter"/>
</dbReference>
<dbReference type="InterPro" id="IPR012340">
    <property type="entry name" value="NA-bd_OB-fold"/>
</dbReference>
<dbReference type="Gene3D" id="3.30.420.140">
    <property type="entry name" value="YqgF/RNase H-like domain"/>
    <property type="match status" value="1"/>
</dbReference>
<dbReference type="InterPro" id="IPR055179">
    <property type="entry name" value="Tex-like_central_region"/>
</dbReference>
<dbReference type="SUPFAM" id="SSF158832">
    <property type="entry name" value="Tex N-terminal region-like"/>
    <property type="match status" value="1"/>
</dbReference>
<dbReference type="InterPro" id="IPR050437">
    <property type="entry name" value="Ribos_protein_bS1-like"/>
</dbReference>
<reference evidence="3 4" key="1">
    <citation type="submission" date="2015-10" db="EMBL/GenBank/DDBJ databases">
        <authorList>
            <person name="Gilbert D.G."/>
        </authorList>
    </citation>
    <scope>NUCLEOTIDE SEQUENCE [LARGE SCALE GENOMIC DNA]</scope>
    <source>
        <strain evidence="3">COMA1</strain>
    </source>
</reference>
<dbReference type="CDD" id="cd05685">
    <property type="entry name" value="S1_Tex"/>
    <property type="match status" value="1"/>
</dbReference>
<dbReference type="Pfam" id="PF17674">
    <property type="entry name" value="HHH_9"/>
    <property type="match status" value="1"/>
</dbReference>
<evidence type="ECO:0000259" key="2">
    <source>
        <dbReference type="PROSITE" id="PS50126"/>
    </source>
</evidence>
<dbReference type="PANTHER" id="PTHR10724:SF10">
    <property type="entry name" value="S1 RNA-BINDING DOMAIN-CONTAINING PROTEIN 1"/>
    <property type="match status" value="1"/>
</dbReference>
<dbReference type="InterPro" id="IPR018974">
    <property type="entry name" value="Tex-like_N"/>
</dbReference>
<feature type="compositionally biased region" description="Polar residues" evidence="1">
    <location>
        <begin position="777"/>
        <end position="788"/>
    </location>
</feature>
<dbReference type="SUPFAM" id="SSF50249">
    <property type="entry name" value="Nucleic acid-binding proteins"/>
    <property type="match status" value="1"/>
</dbReference>
<feature type="compositionally biased region" description="Polar residues" evidence="1">
    <location>
        <begin position="754"/>
        <end position="768"/>
    </location>
</feature>
<dbReference type="STRING" id="1742972.COMA1_40098"/>
<evidence type="ECO:0000313" key="4">
    <source>
        <dbReference type="Proteomes" id="UP000199032"/>
    </source>
</evidence>
<dbReference type="Pfam" id="PF12836">
    <property type="entry name" value="HHH_3"/>
    <property type="match status" value="1"/>
</dbReference>
<dbReference type="GO" id="GO:0005737">
    <property type="term" value="C:cytoplasm"/>
    <property type="evidence" value="ECO:0007669"/>
    <property type="project" value="UniProtKB-ARBA"/>
</dbReference>
<dbReference type="Proteomes" id="UP000199032">
    <property type="component" value="Unassembled WGS sequence"/>
</dbReference>
<dbReference type="InterPro" id="IPR012337">
    <property type="entry name" value="RNaseH-like_sf"/>
</dbReference>
<dbReference type="InterPro" id="IPR032639">
    <property type="entry name" value="Tex_YqgF"/>
</dbReference>
<dbReference type="InterPro" id="IPR023319">
    <property type="entry name" value="Tex-like_HTH_dom_sf"/>
</dbReference>
<dbReference type="InterPro" id="IPR006641">
    <property type="entry name" value="YqgF/RNaseH-like_dom"/>
</dbReference>
<dbReference type="PANTHER" id="PTHR10724">
    <property type="entry name" value="30S RIBOSOMAL PROTEIN S1"/>
    <property type="match status" value="1"/>
</dbReference>
<dbReference type="Gene3D" id="1.10.10.650">
    <property type="entry name" value="RuvA domain 2-like"/>
    <property type="match status" value="1"/>
</dbReference>
<dbReference type="InterPro" id="IPR003029">
    <property type="entry name" value="S1_domain"/>
</dbReference>
<feature type="region of interest" description="Disordered" evidence="1">
    <location>
        <begin position="752"/>
        <end position="802"/>
    </location>
</feature>
<dbReference type="FunFam" id="1.10.150.310:FF:000001">
    <property type="entry name" value="RNA-binding transcriptional accessory protein"/>
    <property type="match status" value="1"/>
</dbReference>
<dbReference type="GO" id="GO:0003735">
    <property type="term" value="F:structural constituent of ribosome"/>
    <property type="evidence" value="ECO:0007669"/>
    <property type="project" value="TreeGrafter"/>
</dbReference>
<organism evidence="3 4">
    <name type="scientific">Candidatus Nitrospira nitrosa</name>
    <dbReference type="NCBI Taxonomy" id="1742972"/>
    <lineage>
        <taxon>Bacteria</taxon>
        <taxon>Pseudomonadati</taxon>
        <taxon>Nitrospirota</taxon>
        <taxon>Nitrospiria</taxon>
        <taxon>Nitrospirales</taxon>
        <taxon>Nitrospiraceae</taxon>
        <taxon>Nitrospira</taxon>
    </lineage>
</organism>
<dbReference type="EMBL" id="CZQA01000010">
    <property type="protein sequence ID" value="CUS37523.1"/>
    <property type="molecule type" value="Genomic_DNA"/>
</dbReference>
<dbReference type="SUPFAM" id="SSF53098">
    <property type="entry name" value="Ribonuclease H-like"/>
    <property type="match status" value="1"/>
</dbReference>
<accession>A0A0S4LIW9</accession>
<dbReference type="OrthoDB" id="9804714at2"/>
<dbReference type="InterPro" id="IPR041692">
    <property type="entry name" value="HHH_9"/>
</dbReference>
<dbReference type="RefSeq" id="WP_090749990.1">
    <property type="nucleotide sequence ID" value="NZ_CZQA01000010.1"/>
</dbReference>
<dbReference type="InterPro" id="IPR010994">
    <property type="entry name" value="RuvA_2-like"/>
</dbReference>
<dbReference type="FunFam" id="3.30.420.140:FF:000001">
    <property type="entry name" value="RNA-binding transcriptional accessory protein"/>
    <property type="match status" value="1"/>
</dbReference>
<proteinExistence type="predicted"/>
<gene>
    <name evidence="3" type="primary">yhgF</name>
    <name evidence="3" type="ORF">COMA1_40098</name>
</gene>
<dbReference type="Pfam" id="PF16921">
    <property type="entry name" value="Tex_YqgF"/>
    <property type="match status" value="1"/>
</dbReference>
<evidence type="ECO:0000313" key="3">
    <source>
        <dbReference type="EMBL" id="CUS37523.1"/>
    </source>
</evidence>
<dbReference type="Gene3D" id="1.10.150.310">
    <property type="entry name" value="Tex RuvX-like domain-like"/>
    <property type="match status" value="1"/>
</dbReference>
<dbReference type="AlphaFoldDB" id="A0A0S4LIW9"/>
<dbReference type="Pfam" id="PF00575">
    <property type="entry name" value="S1"/>
    <property type="match status" value="1"/>
</dbReference>
<evidence type="ECO:0000256" key="1">
    <source>
        <dbReference type="SAM" id="MobiDB-lite"/>
    </source>
</evidence>
<protein>
    <submittedName>
        <fullName evidence="3">Transcriptional accessory protein</fullName>
    </submittedName>
</protein>
<dbReference type="GO" id="GO:0006412">
    <property type="term" value="P:translation"/>
    <property type="evidence" value="ECO:0007669"/>
    <property type="project" value="TreeGrafter"/>
</dbReference>
<dbReference type="SMART" id="SM00732">
    <property type="entry name" value="YqgFc"/>
    <property type="match status" value="1"/>
</dbReference>